<dbReference type="OrthoDB" id="9797695at2"/>
<dbReference type="InterPro" id="IPR029058">
    <property type="entry name" value="AB_hydrolase_fold"/>
</dbReference>
<dbReference type="PANTHER" id="PTHR43798:SF24">
    <property type="entry name" value="CIS-3-ALKYL-4-ALKYLOXETAN-2-ONE DECARBOXYLASE"/>
    <property type="match status" value="1"/>
</dbReference>
<dbReference type="InterPro" id="IPR050266">
    <property type="entry name" value="AB_hydrolase_sf"/>
</dbReference>
<gene>
    <name evidence="2" type="primary">dhaA</name>
    <name evidence="2" type="ORF">KDAU_57730</name>
</gene>
<dbReference type="InterPro" id="IPR000073">
    <property type="entry name" value="AB_hydrolase_1"/>
</dbReference>
<proteinExistence type="predicted"/>
<evidence type="ECO:0000313" key="2">
    <source>
        <dbReference type="EMBL" id="GCE08444.1"/>
    </source>
</evidence>
<evidence type="ECO:0000259" key="1">
    <source>
        <dbReference type="Pfam" id="PF00561"/>
    </source>
</evidence>
<dbReference type="InterPro" id="IPR000639">
    <property type="entry name" value="Epox_hydrolase-like"/>
</dbReference>
<dbReference type="PANTHER" id="PTHR43798">
    <property type="entry name" value="MONOACYLGLYCEROL LIPASE"/>
    <property type="match status" value="1"/>
</dbReference>
<accession>A0A401ZNS2</accession>
<dbReference type="EMBL" id="BIFQ01000002">
    <property type="protein sequence ID" value="GCE08444.1"/>
    <property type="molecule type" value="Genomic_DNA"/>
</dbReference>
<reference evidence="3" key="1">
    <citation type="submission" date="2018-12" db="EMBL/GenBank/DDBJ databases">
        <title>Tengunoibacter tsumagoiensis gen. nov., sp. nov., Dictyobacter kobayashii sp. nov., D. alpinus sp. nov., and D. joshuensis sp. nov. and description of Dictyobacteraceae fam. nov. within the order Ktedonobacterales isolated from Tengu-no-mugimeshi.</title>
        <authorList>
            <person name="Wang C.M."/>
            <person name="Zheng Y."/>
            <person name="Sakai Y."/>
            <person name="Toyoda A."/>
            <person name="Minakuchi Y."/>
            <person name="Abe K."/>
            <person name="Yokota A."/>
            <person name="Yabe S."/>
        </authorList>
    </citation>
    <scope>NUCLEOTIDE SEQUENCE [LARGE SCALE GENOMIC DNA]</scope>
    <source>
        <strain evidence="3">S-27</strain>
    </source>
</reference>
<dbReference type="AlphaFoldDB" id="A0A401ZNS2"/>
<protein>
    <submittedName>
        <fullName evidence="2">Haloalkane dehalogenase</fullName>
    </submittedName>
</protein>
<feature type="domain" description="AB hydrolase-1" evidence="1">
    <location>
        <begin position="30"/>
        <end position="149"/>
    </location>
</feature>
<dbReference type="Gene3D" id="3.40.50.1820">
    <property type="entry name" value="alpha/beta hydrolase"/>
    <property type="match status" value="1"/>
</dbReference>
<dbReference type="GO" id="GO:0003824">
    <property type="term" value="F:catalytic activity"/>
    <property type="evidence" value="ECO:0007669"/>
    <property type="project" value="InterPro"/>
</dbReference>
<keyword evidence="3" id="KW-1185">Reference proteome</keyword>
<name>A0A401ZNS2_9CHLR</name>
<sequence>MINAAFPYEKKRKAVLGLEMAYVEEGQGDPIVFLHGNPTYSYVWRNILPYVQGFGRIIAPDLIGMGDSQKLPESGPGAYTFVEHRRYLDALLEELGVSSRVVLVGHDWGAALAFDWARRHPEAVRGIAYMEAVIGTSSWSEMPEIARSRFQALRSPQGEQLVLEQNSFIEFNLPKTILRTLTDEEMNQYRRPFVQAGEARRPTLSWARQLPIEGEPVDVAEIVTASGKFLSQSPIPKLLIQAVPGTQDPQKVTFNRTWPAQTEVSVRGHHTPQEDSPDEIGQAIKNWLQQLQ</sequence>
<organism evidence="2 3">
    <name type="scientific">Dictyobacter aurantiacus</name>
    <dbReference type="NCBI Taxonomy" id="1936993"/>
    <lineage>
        <taxon>Bacteria</taxon>
        <taxon>Bacillati</taxon>
        <taxon>Chloroflexota</taxon>
        <taxon>Ktedonobacteria</taxon>
        <taxon>Ktedonobacterales</taxon>
        <taxon>Dictyobacteraceae</taxon>
        <taxon>Dictyobacter</taxon>
    </lineage>
</organism>
<dbReference type="SUPFAM" id="SSF53474">
    <property type="entry name" value="alpha/beta-Hydrolases"/>
    <property type="match status" value="1"/>
</dbReference>
<dbReference type="Proteomes" id="UP000287224">
    <property type="component" value="Unassembled WGS sequence"/>
</dbReference>
<dbReference type="PRINTS" id="PR00412">
    <property type="entry name" value="EPOXHYDRLASE"/>
</dbReference>
<dbReference type="NCBIfam" id="NF002938">
    <property type="entry name" value="PRK03592.1"/>
    <property type="match status" value="1"/>
</dbReference>
<comment type="caution">
    <text evidence="2">The sequence shown here is derived from an EMBL/GenBank/DDBJ whole genome shotgun (WGS) entry which is preliminary data.</text>
</comment>
<dbReference type="GO" id="GO:0016020">
    <property type="term" value="C:membrane"/>
    <property type="evidence" value="ECO:0007669"/>
    <property type="project" value="TreeGrafter"/>
</dbReference>
<dbReference type="Pfam" id="PF00561">
    <property type="entry name" value="Abhydrolase_1"/>
    <property type="match status" value="1"/>
</dbReference>
<dbReference type="PRINTS" id="PR00111">
    <property type="entry name" value="ABHYDROLASE"/>
</dbReference>
<dbReference type="RefSeq" id="WP_126600984.1">
    <property type="nucleotide sequence ID" value="NZ_BIFQ01000002.1"/>
</dbReference>
<evidence type="ECO:0000313" key="3">
    <source>
        <dbReference type="Proteomes" id="UP000287224"/>
    </source>
</evidence>